<reference evidence="3" key="1">
    <citation type="submission" date="2018-11" db="EMBL/GenBank/DDBJ databases">
        <title>Genome sequencing of a novel mesophilic and cellulolytic organism within the genus Hungateiclostridium.</title>
        <authorList>
            <person name="Rettenmaier R."/>
            <person name="Liebl W."/>
            <person name="Zverlov V."/>
        </authorList>
    </citation>
    <scope>NUCLEOTIDE SEQUENCE [LARGE SCALE GENOMIC DNA]</scope>
    <source>
        <strain evidence="3">N2K1</strain>
    </source>
</reference>
<dbReference type="Proteomes" id="UP000289166">
    <property type="component" value="Unassembled WGS sequence"/>
</dbReference>
<evidence type="ECO:0000256" key="1">
    <source>
        <dbReference type="SAM" id="Phobius"/>
    </source>
</evidence>
<evidence type="ECO:0000313" key="3">
    <source>
        <dbReference type="Proteomes" id="UP000289166"/>
    </source>
</evidence>
<dbReference type="RefSeq" id="WP_069194170.1">
    <property type="nucleotide sequence ID" value="NZ_RLII01000005.1"/>
</dbReference>
<keyword evidence="3" id="KW-1185">Reference proteome</keyword>
<keyword evidence="1" id="KW-0812">Transmembrane</keyword>
<gene>
    <name evidence="2" type="ORF">EFD62_06320</name>
</gene>
<name>A0A4Q0I5F7_9FIRM</name>
<comment type="caution">
    <text evidence="2">The sequence shown here is derived from an EMBL/GenBank/DDBJ whole genome shotgun (WGS) entry which is preliminary data.</text>
</comment>
<evidence type="ECO:0000313" key="2">
    <source>
        <dbReference type="EMBL" id="RXE59563.1"/>
    </source>
</evidence>
<feature type="transmembrane region" description="Helical" evidence="1">
    <location>
        <begin position="41"/>
        <end position="60"/>
    </location>
</feature>
<organism evidence="2 3">
    <name type="scientific">Acetivibrio mesophilus</name>
    <dbReference type="NCBI Taxonomy" id="2487273"/>
    <lineage>
        <taxon>Bacteria</taxon>
        <taxon>Bacillati</taxon>
        <taxon>Bacillota</taxon>
        <taxon>Clostridia</taxon>
        <taxon>Eubacteriales</taxon>
        <taxon>Oscillospiraceae</taxon>
        <taxon>Acetivibrio</taxon>
    </lineage>
</organism>
<dbReference type="AlphaFoldDB" id="A0A4Q0I5F7"/>
<protein>
    <submittedName>
        <fullName evidence="2">Uncharacterized protein</fullName>
    </submittedName>
</protein>
<dbReference type="EMBL" id="RLII01000005">
    <property type="protein sequence ID" value="RXE59563.1"/>
    <property type="molecule type" value="Genomic_DNA"/>
</dbReference>
<keyword evidence="1" id="KW-1133">Transmembrane helix</keyword>
<accession>A0A4Q0I5F7</accession>
<proteinExistence type="predicted"/>
<keyword evidence="1" id="KW-0472">Membrane</keyword>
<sequence>MAEESNLEKLRIEKALDENDIMRDTTEAVTTYEIDRKDCSIPIDETAVILFFILIFLLLFY</sequence>